<dbReference type="Proteomes" id="UP001266305">
    <property type="component" value="Unassembled WGS sequence"/>
</dbReference>
<evidence type="ECO:0000259" key="1">
    <source>
        <dbReference type="PROSITE" id="PS50227"/>
    </source>
</evidence>
<dbReference type="Pfam" id="PF02793">
    <property type="entry name" value="HRM"/>
    <property type="match status" value="1"/>
</dbReference>
<dbReference type="Pfam" id="PF24528">
    <property type="entry name" value="Ig_ADGRF3"/>
    <property type="match status" value="1"/>
</dbReference>
<organism evidence="2 3">
    <name type="scientific">Saguinus oedipus</name>
    <name type="common">Cotton-top tamarin</name>
    <name type="synonym">Oedipomidas oedipus</name>
    <dbReference type="NCBI Taxonomy" id="9490"/>
    <lineage>
        <taxon>Eukaryota</taxon>
        <taxon>Metazoa</taxon>
        <taxon>Chordata</taxon>
        <taxon>Craniata</taxon>
        <taxon>Vertebrata</taxon>
        <taxon>Euteleostomi</taxon>
        <taxon>Mammalia</taxon>
        <taxon>Eutheria</taxon>
        <taxon>Euarchontoglires</taxon>
        <taxon>Primates</taxon>
        <taxon>Haplorrhini</taxon>
        <taxon>Platyrrhini</taxon>
        <taxon>Cebidae</taxon>
        <taxon>Callitrichinae</taxon>
        <taxon>Saguinus</taxon>
    </lineage>
</organism>
<comment type="caution">
    <text evidence="2">The sequence shown here is derived from an EMBL/GenBank/DDBJ whole genome shotgun (WGS) entry which is preliminary data.</text>
</comment>
<dbReference type="PANTHER" id="PTHR45813:SF2">
    <property type="entry name" value="ADHESION G-PROTEIN COUPLED RECEPTOR F3"/>
    <property type="match status" value="1"/>
</dbReference>
<dbReference type="Gene3D" id="4.10.1240.10">
    <property type="entry name" value="GPCR, family 2, extracellular hormone receptor domain"/>
    <property type="match status" value="1"/>
</dbReference>
<protein>
    <submittedName>
        <fullName evidence="2">Adhesion G-protein coupled receptor F3</fullName>
    </submittedName>
</protein>
<evidence type="ECO:0000313" key="2">
    <source>
        <dbReference type="EMBL" id="KAK2092179.1"/>
    </source>
</evidence>
<feature type="domain" description="G-protein coupled receptors family 2 profile 1" evidence="1">
    <location>
        <begin position="248"/>
        <end position="285"/>
    </location>
</feature>
<name>A0ABQ9U547_SAGOE</name>
<evidence type="ECO:0000313" key="3">
    <source>
        <dbReference type="Proteomes" id="UP001266305"/>
    </source>
</evidence>
<accession>A0ABQ9U547</accession>
<dbReference type="InterPro" id="IPR051587">
    <property type="entry name" value="Adhesion_GPCR"/>
</dbReference>
<dbReference type="SUPFAM" id="SSF111418">
    <property type="entry name" value="Hormone receptor domain"/>
    <property type="match status" value="1"/>
</dbReference>
<keyword evidence="3" id="KW-1185">Reference proteome</keyword>
<dbReference type="PANTHER" id="PTHR45813">
    <property type="entry name" value="IG-LIKE DOMAIN-CONTAINING PROTEIN"/>
    <property type="match status" value="1"/>
</dbReference>
<dbReference type="InterPro" id="IPR056274">
    <property type="entry name" value="Ig_ADGRF3"/>
</dbReference>
<reference evidence="2 3" key="1">
    <citation type="submission" date="2023-05" db="EMBL/GenBank/DDBJ databases">
        <title>B98-5 Cell Line De Novo Hybrid Assembly: An Optical Mapping Approach.</title>
        <authorList>
            <person name="Kananen K."/>
            <person name="Auerbach J.A."/>
            <person name="Kautto E."/>
            <person name="Blachly J.S."/>
        </authorList>
    </citation>
    <scope>NUCLEOTIDE SEQUENCE [LARGE SCALE GENOMIC DNA]</scope>
    <source>
        <strain evidence="2">B95-8</strain>
        <tissue evidence="2">Cell line</tissue>
    </source>
</reference>
<sequence length="346" mass="37008">MSTTRGISIALASLGTSGTPASASITLPVKAPTTISPVAALSSAIPNPVPGILSLNSQLQMPGDTLSLTLLLSQEATDLSWFLRHPRSPRPILLQPGTQVSVTSSQGQAALSITNMSSHWAGEYMSCFEAQGFRWSLHKVVKVPLKATDVARFPVQLSISCATYPGFQLSCCIPSTNLVYTAAWSPREGSRAFSFNESGSECFVLAVQRCPAADITYTCDLQSPGLAPLRVPISITIIQDGDITCPEDFSVLTWNVTKAGHVAQAPCPESKRGTVRRLCRADGVWGPINSSCTDTRLLALFARAKVKLLSCCPHAPSTAHLGLSRTQLAAHRLFSFSELEPSRVRK</sequence>
<dbReference type="PROSITE" id="PS50227">
    <property type="entry name" value="G_PROTEIN_RECEP_F2_3"/>
    <property type="match status" value="1"/>
</dbReference>
<dbReference type="EMBL" id="JASSZA010000015">
    <property type="protein sequence ID" value="KAK2092179.1"/>
    <property type="molecule type" value="Genomic_DNA"/>
</dbReference>
<gene>
    <name evidence="2" type="primary">ADGRF3_2</name>
    <name evidence="2" type="ORF">P7K49_028707</name>
</gene>
<keyword evidence="2" id="KW-0675">Receptor</keyword>
<proteinExistence type="predicted"/>
<dbReference type="InterPro" id="IPR001879">
    <property type="entry name" value="GPCR_2_extracellular_dom"/>
</dbReference>
<dbReference type="InterPro" id="IPR036445">
    <property type="entry name" value="GPCR_2_extracell_dom_sf"/>
</dbReference>